<evidence type="ECO:0000313" key="2">
    <source>
        <dbReference type="EMBL" id="QEY26364.1"/>
    </source>
</evidence>
<dbReference type="RefSeq" id="WP_151051585.1">
    <property type="nucleotide sequence ID" value="NZ_CP031700.1"/>
</dbReference>
<keyword evidence="3" id="KW-1185">Reference proteome</keyword>
<sequence>MSAIHERQWALVREREIREEAHKQRLKEIKNQTEFFLKKYESILNELAEDGLEQYIPKECDHVRNEINRIRNNMDALEGREVSRILGNFVRTLPHQAREQHRIAEEYQRLIQEEAKLEAERQVKKIQKEREIIWQQVTSNWQNKLARNLAFKKLYELKQQAFSENWDGQQITEAVDKIKQESEQQAIENEKNFINAVRGENEQKQKGELLKIIKTTNLPKAQSTQLQQKIEQASGENLTKIAQEIDLVHDEIIENEDIRKEMVKAVYQALKQAGFNVLNPIKQKNENGEEIVLVQAARPTGNQAKFRINLNGSVRYEFDNYKGQHCKEDMQKVLPKLSEIYGVNLSKERVIWENPDDTKMDAKPINPIQTNKNIKN</sequence>
<gene>
    <name evidence="2" type="ORF">D0T92_07380</name>
</gene>
<dbReference type="EMBL" id="CP031700">
    <property type="protein sequence ID" value="QEY26364.1"/>
    <property type="molecule type" value="Genomic_DNA"/>
</dbReference>
<evidence type="ECO:0000313" key="3">
    <source>
        <dbReference type="Proteomes" id="UP000325713"/>
    </source>
</evidence>
<feature type="coiled-coil region" evidence="1">
    <location>
        <begin position="60"/>
        <end position="129"/>
    </location>
</feature>
<dbReference type="Proteomes" id="UP000325713">
    <property type="component" value="Chromosome"/>
</dbReference>
<keyword evidence="1" id="KW-0175">Coiled coil</keyword>
<protein>
    <submittedName>
        <fullName evidence="2">Uncharacterized protein</fullName>
    </submittedName>
</protein>
<accession>A0A5J6PVT2</accession>
<dbReference type="OrthoDB" id="9153870at2"/>
<organism evidence="2 3">
    <name type="scientific">Neisseria zalophi</name>
    <dbReference type="NCBI Taxonomy" id="640030"/>
    <lineage>
        <taxon>Bacteria</taxon>
        <taxon>Pseudomonadati</taxon>
        <taxon>Pseudomonadota</taxon>
        <taxon>Betaproteobacteria</taxon>
        <taxon>Neisseriales</taxon>
        <taxon>Neisseriaceae</taxon>
        <taxon>Neisseria</taxon>
    </lineage>
</organism>
<proteinExistence type="predicted"/>
<evidence type="ECO:0000256" key="1">
    <source>
        <dbReference type="SAM" id="Coils"/>
    </source>
</evidence>
<dbReference type="AlphaFoldDB" id="A0A5J6PVT2"/>
<reference evidence="2 3" key="1">
    <citation type="submission" date="2018-08" db="EMBL/GenBank/DDBJ databases">
        <title>Neisseria zalophi ATCC BAA-2455 complete genome.</title>
        <authorList>
            <person name="Veseli I.A."/>
            <person name="Buttler R."/>
            <person name="Mascarenhas dos Santos A.C."/>
            <person name="Pombert J.-F."/>
        </authorList>
    </citation>
    <scope>NUCLEOTIDE SEQUENCE [LARGE SCALE GENOMIC DNA]</scope>
    <source>
        <strain evidence="2 3">ATCC BAA-2455</strain>
    </source>
</reference>
<dbReference type="KEGG" id="nzl:D0T92_07380"/>
<name>A0A5J6PVT2_9NEIS</name>